<dbReference type="OrthoDB" id="7982798at2"/>
<comment type="caution">
    <text evidence="1">The sequence shown here is derived from an EMBL/GenBank/DDBJ whole genome shotgun (WGS) entry which is preliminary data.</text>
</comment>
<dbReference type="EMBL" id="NPEU01000355">
    <property type="protein sequence ID" value="RAI33512.1"/>
    <property type="molecule type" value="Genomic_DNA"/>
</dbReference>
<dbReference type="Proteomes" id="UP000248863">
    <property type="component" value="Unassembled WGS sequence"/>
</dbReference>
<dbReference type="RefSeq" id="WP_111359320.1">
    <property type="nucleotide sequence ID" value="NZ_NHSK01000128.1"/>
</dbReference>
<sequence>MGAASAWREERNRSALARLNKALPEIFPVPVLDRALARPLIPPLPRMAIDGYWRAHPLRADRLARALAAKSGAPDGWTWRIAETGTRRPDRARGLPASFRTPPAPYREPDFAPGGGRCCVCGQPVYRFGWHVDLWERGPNRNAEWHAACVVAWQLWTAPTEHVVLLRKLQQRRCAARGKRLWRTAEIDHKVPLFEVWRDRRDTPWPDLLAYWGLPNLQVINRDVHVEKCADEARGRSQRRRGEVDLTR</sequence>
<proteinExistence type="predicted"/>
<organism evidence="1 2">
    <name type="scientific">Rhodoplanes elegans</name>
    <dbReference type="NCBI Taxonomy" id="29408"/>
    <lineage>
        <taxon>Bacteria</taxon>
        <taxon>Pseudomonadati</taxon>
        <taxon>Pseudomonadota</taxon>
        <taxon>Alphaproteobacteria</taxon>
        <taxon>Hyphomicrobiales</taxon>
        <taxon>Nitrobacteraceae</taxon>
        <taxon>Rhodoplanes</taxon>
    </lineage>
</organism>
<evidence type="ECO:0000313" key="2">
    <source>
        <dbReference type="Proteomes" id="UP000248863"/>
    </source>
</evidence>
<protein>
    <submittedName>
        <fullName evidence="1">Uncharacterized protein</fullName>
    </submittedName>
</protein>
<reference evidence="1 2" key="1">
    <citation type="submission" date="2017-07" db="EMBL/GenBank/DDBJ databases">
        <title>Draft Genome Sequences of Select Purple Nonsulfur Bacteria.</title>
        <authorList>
            <person name="Lasarre B."/>
            <person name="Mckinlay J.B."/>
        </authorList>
    </citation>
    <scope>NUCLEOTIDE SEQUENCE [LARGE SCALE GENOMIC DNA]</scope>
    <source>
        <strain evidence="1 2">DSM 11907</strain>
    </source>
</reference>
<keyword evidence="2" id="KW-1185">Reference proteome</keyword>
<evidence type="ECO:0000313" key="1">
    <source>
        <dbReference type="EMBL" id="RAI33512.1"/>
    </source>
</evidence>
<gene>
    <name evidence="1" type="ORF">CH338_22435</name>
</gene>
<name>A0A327K7Z6_9BRAD</name>
<dbReference type="AlphaFoldDB" id="A0A327K7Z6"/>
<accession>A0A327K7Z6</accession>